<name>A0A6J6PCR4_9ZZZZ</name>
<sequence>MSDKRRDAIVVAVTNLVAGNGVIFVHDRNATKFEQTNQRVSGVQILMTVGKVVGHQQHLRSNDTMTSELLVVLLHQPWLASSSKGLQRQHIGWPCLKTQRRHTRCDCARTHQNDFVALLSKRCQLIAK</sequence>
<dbReference type="AlphaFoldDB" id="A0A6J6PCR4"/>
<proteinExistence type="predicted"/>
<protein>
    <submittedName>
        <fullName evidence="1">Unannotated protein</fullName>
    </submittedName>
</protein>
<reference evidence="1" key="1">
    <citation type="submission" date="2020-05" db="EMBL/GenBank/DDBJ databases">
        <authorList>
            <person name="Chiriac C."/>
            <person name="Salcher M."/>
            <person name="Ghai R."/>
            <person name="Kavagutti S V."/>
        </authorList>
    </citation>
    <scope>NUCLEOTIDE SEQUENCE</scope>
</reference>
<accession>A0A6J6PCR4</accession>
<dbReference type="EMBL" id="CAEZXM010000181">
    <property type="protein sequence ID" value="CAB4696599.1"/>
    <property type="molecule type" value="Genomic_DNA"/>
</dbReference>
<organism evidence="1">
    <name type="scientific">freshwater metagenome</name>
    <dbReference type="NCBI Taxonomy" id="449393"/>
    <lineage>
        <taxon>unclassified sequences</taxon>
        <taxon>metagenomes</taxon>
        <taxon>ecological metagenomes</taxon>
    </lineage>
</organism>
<gene>
    <name evidence="1" type="ORF">UFOPK2366_01036</name>
</gene>
<evidence type="ECO:0000313" key="1">
    <source>
        <dbReference type="EMBL" id="CAB4696599.1"/>
    </source>
</evidence>